<feature type="compositionally biased region" description="Polar residues" evidence="1">
    <location>
        <begin position="817"/>
        <end position="826"/>
    </location>
</feature>
<feature type="region of interest" description="Disordered" evidence="1">
    <location>
        <begin position="324"/>
        <end position="410"/>
    </location>
</feature>
<feature type="compositionally biased region" description="Polar residues" evidence="1">
    <location>
        <begin position="480"/>
        <end position="494"/>
    </location>
</feature>
<dbReference type="EMBL" id="BSDZ01000013">
    <property type="protein sequence ID" value="GLI62787.1"/>
    <property type="molecule type" value="Genomic_DNA"/>
</dbReference>
<feature type="region of interest" description="Disordered" evidence="1">
    <location>
        <begin position="144"/>
        <end position="311"/>
    </location>
</feature>
<feature type="compositionally biased region" description="Low complexity" evidence="1">
    <location>
        <begin position="842"/>
        <end position="860"/>
    </location>
</feature>
<feature type="compositionally biased region" description="Polar residues" evidence="1">
    <location>
        <begin position="579"/>
        <end position="593"/>
    </location>
</feature>
<feature type="compositionally biased region" description="Pro residues" evidence="1">
    <location>
        <begin position="281"/>
        <end position="292"/>
    </location>
</feature>
<accession>A0ABQ5RYT0</accession>
<feature type="compositionally biased region" description="Polar residues" evidence="1">
    <location>
        <begin position="254"/>
        <end position="264"/>
    </location>
</feature>
<feature type="compositionally biased region" description="Pro residues" evidence="1">
    <location>
        <begin position="599"/>
        <end position="616"/>
    </location>
</feature>
<sequence>MAEVVRPGMAAAPMRHPPSVFAEVQQQPDGADLNLESLLPSDLTFAIEFAQPVKPSKPPAYKPTALPTQLLQPSTSAVIPPNNPWSYDPAETTGRSNSCAQYQQQSTSLLVTSRSMPDRSAYTQHHQNSHHQLNNYQHNLHHGTATTPAAALSPRPPVTLPPPPPPPPPLPRGCTTASAATPPSLPVSPSGPVGISTSSSSSASPRQSPVHSRSGNSDYGSGASPEDYYAIGQPPPPPPREVAAAAVRTGDGSTGNRGPVSSRSFVRRNSAGSGGNYNCAPPLPPPPPPPPRDGGNTGNITFCPPLDLGALTTSLCDGSVLVTQNSRGGAAGTTAVAPGPESWPPPPPPPPSKNNTPRPPPPPPPPRSDPERLRSRSSSSSAGPYVSGYPAVVPPPPPPPPRHSAGVGQATEAMLGIDVTIAGDADIKSSFKVPTVQEAQMLVAAALQDGTDSSLAAALELSSKLQSLAAQRIAAAALPGNSSRQPSSTPNPTALASAPGGARSPTALGGTNGRGSYCGQCTQPPPPPPPQLAPADSGRLASMGSGASNLYSRTSTTPRSGNCYVPPPPPPPPPPRHFNSGSGVVTQATGGQTSSPPSVSLPPPPPPPRAPVPQPPSADVAAVMAALPEVRSPFALYQRASDDDDFCPTPPEETAILQQQLQQLSQFGTSPPCAFAASNTSTAAATVAAAAAAMAAASSAPYSNPYMGLFGGNPMAPAGPFGGPASAFAGVNAIGGGTISSGAFGSDVFGASSLASSAANPAAAANVGSQEVSVASLTSLLTTLAALAKQGGTGPAVPTAIGTASISPDAVLTGVASNSTSASCSDPSVPGTPAAKATTPIEPSSGSASSEAPTSASPTGVSIAGSDDLSVAGGPTAAVMLTQMTPTPAASPPSSTVGADEPVPEVPELVAPTAVVAAAAPAMKSPRGLALPGPINDSGSSAPSLAILQQALALLAVEVPVTAAAALKQPSPVSAQTNNVVVGAMATSLEASAGLCSTTLSLPGVTVTPHELQMARSLHAALKVVALLDSLSNNTPVSCQSTGFRV</sequence>
<feature type="compositionally biased region" description="Low complexity" evidence="1">
    <location>
        <begin position="376"/>
        <end position="391"/>
    </location>
</feature>
<keyword evidence="3" id="KW-1185">Reference proteome</keyword>
<evidence type="ECO:0000313" key="3">
    <source>
        <dbReference type="Proteomes" id="UP001165090"/>
    </source>
</evidence>
<feature type="compositionally biased region" description="Pro residues" evidence="1">
    <location>
        <begin position="523"/>
        <end position="532"/>
    </location>
</feature>
<reference evidence="2 3" key="1">
    <citation type="journal article" date="2023" name="IScience">
        <title>Expanded male sex-determining region conserved during the evolution of homothallism in the green alga Volvox.</title>
        <authorList>
            <person name="Yamamoto K."/>
            <person name="Matsuzaki R."/>
            <person name="Mahakham W."/>
            <person name="Heman W."/>
            <person name="Sekimoto H."/>
            <person name="Kawachi M."/>
            <person name="Minakuchi Y."/>
            <person name="Toyoda A."/>
            <person name="Nozaki H."/>
        </authorList>
    </citation>
    <scope>NUCLEOTIDE SEQUENCE [LARGE SCALE GENOMIC DNA]</scope>
    <source>
        <strain evidence="2 3">NIES-4468</strain>
    </source>
</reference>
<proteinExistence type="predicted"/>
<feature type="region of interest" description="Disordered" evidence="1">
    <location>
        <begin position="817"/>
        <end position="868"/>
    </location>
</feature>
<name>A0ABQ5RYT0_9CHLO</name>
<gene>
    <name evidence="2" type="ORF">VaNZ11_005535</name>
</gene>
<feature type="region of interest" description="Disordered" evidence="1">
    <location>
        <begin position="478"/>
        <end position="618"/>
    </location>
</feature>
<protein>
    <submittedName>
        <fullName evidence="2">Uncharacterized protein</fullName>
    </submittedName>
</protein>
<feature type="compositionally biased region" description="Low complexity" evidence="1">
    <location>
        <begin position="187"/>
        <end position="212"/>
    </location>
</feature>
<evidence type="ECO:0000313" key="2">
    <source>
        <dbReference type="EMBL" id="GLI62787.1"/>
    </source>
</evidence>
<evidence type="ECO:0000256" key="1">
    <source>
        <dbReference type="SAM" id="MobiDB-lite"/>
    </source>
</evidence>
<feature type="compositionally biased region" description="Pro residues" evidence="1">
    <location>
        <begin position="565"/>
        <end position="576"/>
    </location>
</feature>
<feature type="compositionally biased region" description="Pro residues" evidence="1">
    <location>
        <begin position="392"/>
        <end position="402"/>
    </location>
</feature>
<comment type="caution">
    <text evidence="2">The sequence shown here is derived from an EMBL/GenBank/DDBJ whole genome shotgun (WGS) entry which is preliminary data.</text>
</comment>
<feature type="region of interest" description="Disordered" evidence="1">
    <location>
        <begin position="74"/>
        <end position="98"/>
    </location>
</feature>
<organism evidence="2 3">
    <name type="scientific">Volvox africanus</name>
    <dbReference type="NCBI Taxonomy" id="51714"/>
    <lineage>
        <taxon>Eukaryota</taxon>
        <taxon>Viridiplantae</taxon>
        <taxon>Chlorophyta</taxon>
        <taxon>core chlorophytes</taxon>
        <taxon>Chlorophyceae</taxon>
        <taxon>CS clade</taxon>
        <taxon>Chlamydomonadales</taxon>
        <taxon>Volvocaceae</taxon>
        <taxon>Volvox</taxon>
    </lineage>
</organism>
<feature type="compositionally biased region" description="Pro residues" evidence="1">
    <location>
        <begin position="154"/>
        <end position="171"/>
    </location>
</feature>
<feature type="compositionally biased region" description="Polar residues" evidence="1">
    <location>
        <begin position="545"/>
        <end position="560"/>
    </location>
</feature>
<feature type="compositionally biased region" description="Pro residues" evidence="1">
    <location>
        <begin position="341"/>
        <end position="367"/>
    </location>
</feature>
<dbReference type="Proteomes" id="UP001165090">
    <property type="component" value="Unassembled WGS sequence"/>
</dbReference>